<evidence type="ECO:0000313" key="1">
    <source>
        <dbReference type="EMBL" id="PXF43186.1"/>
    </source>
</evidence>
<dbReference type="AlphaFoldDB" id="A0A2V3IM75"/>
<dbReference type="Proteomes" id="UP000247409">
    <property type="component" value="Unassembled WGS sequence"/>
</dbReference>
<keyword evidence="2" id="KW-1185">Reference proteome</keyword>
<name>A0A2V3IM75_9FLOR</name>
<proteinExistence type="predicted"/>
<reference evidence="1 2" key="1">
    <citation type="journal article" date="2018" name="Mol. Biol. Evol.">
        <title>Analysis of the draft genome of the red seaweed Gracilariopsis chorda provides insights into genome size evolution in Rhodophyta.</title>
        <authorList>
            <person name="Lee J."/>
            <person name="Yang E.C."/>
            <person name="Graf L."/>
            <person name="Yang J.H."/>
            <person name="Qiu H."/>
            <person name="Zel Zion U."/>
            <person name="Chan C.X."/>
            <person name="Stephens T.G."/>
            <person name="Weber A.P.M."/>
            <person name="Boo G.H."/>
            <person name="Boo S.M."/>
            <person name="Kim K.M."/>
            <person name="Shin Y."/>
            <person name="Jung M."/>
            <person name="Lee S.J."/>
            <person name="Yim H.S."/>
            <person name="Lee J.H."/>
            <person name="Bhattacharya D."/>
            <person name="Yoon H.S."/>
        </authorList>
    </citation>
    <scope>NUCLEOTIDE SEQUENCE [LARGE SCALE GENOMIC DNA]</scope>
    <source>
        <strain evidence="1 2">SKKU-2015</strain>
        <tissue evidence="1">Whole body</tissue>
    </source>
</reference>
<comment type="caution">
    <text evidence="1">The sequence shown here is derived from an EMBL/GenBank/DDBJ whole genome shotgun (WGS) entry which is preliminary data.</text>
</comment>
<evidence type="ECO:0000313" key="2">
    <source>
        <dbReference type="Proteomes" id="UP000247409"/>
    </source>
</evidence>
<protein>
    <submittedName>
        <fullName evidence="1">Uncharacterized protein</fullName>
    </submittedName>
</protein>
<sequence>MDVSARDIRESSLPVAESTCATSHSANWLCLQAGSDMDGLPVQGGNFYYKNEAYKMEMGAPMPKDDIAVALEPAKLGYQYPQHSISNDEEELELLRRFLNEAGLPSPISRGDRQQLLGLVGNNLGQKRTGPSA</sequence>
<organism evidence="1 2">
    <name type="scientific">Gracilariopsis chorda</name>
    <dbReference type="NCBI Taxonomy" id="448386"/>
    <lineage>
        <taxon>Eukaryota</taxon>
        <taxon>Rhodophyta</taxon>
        <taxon>Florideophyceae</taxon>
        <taxon>Rhodymeniophycidae</taxon>
        <taxon>Gracilariales</taxon>
        <taxon>Gracilariaceae</taxon>
        <taxon>Gracilariopsis</taxon>
    </lineage>
</organism>
<dbReference type="EMBL" id="NBIV01000134">
    <property type="protein sequence ID" value="PXF43186.1"/>
    <property type="molecule type" value="Genomic_DNA"/>
</dbReference>
<gene>
    <name evidence="1" type="ORF">BWQ96_07061</name>
</gene>
<accession>A0A2V3IM75</accession>